<organism evidence="4 5">
    <name type="scientific">Candidatus Caccoplasma merdipullorum</name>
    <dbReference type="NCBI Taxonomy" id="2840718"/>
    <lineage>
        <taxon>Bacteria</taxon>
        <taxon>Pseudomonadati</taxon>
        <taxon>Bacteroidota</taxon>
        <taxon>Bacteroidia</taxon>
        <taxon>Bacteroidales</taxon>
        <taxon>Bacteroidaceae</taxon>
        <taxon>Bacteroidaceae incertae sedis</taxon>
        <taxon>Candidatus Caccoplasma</taxon>
    </lineage>
</organism>
<accession>A0A9D9H6J1</accession>
<evidence type="ECO:0000256" key="1">
    <source>
        <dbReference type="ARBA" id="ARBA00022737"/>
    </source>
</evidence>
<evidence type="ECO:0000313" key="5">
    <source>
        <dbReference type="Proteomes" id="UP000823636"/>
    </source>
</evidence>
<dbReference type="InterPro" id="IPR019734">
    <property type="entry name" value="TPR_rpt"/>
</dbReference>
<keyword evidence="2 3" id="KW-0802">TPR repeat</keyword>
<reference evidence="4" key="2">
    <citation type="journal article" date="2021" name="PeerJ">
        <title>Extensive microbial diversity within the chicken gut microbiome revealed by metagenomics and culture.</title>
        <authorList>
            <person name="Gilroy R."/>
            <person name="Ravi A."/>
            <person name="Getino M."/>
            <person name="Pursley I."/>
            <person name="Horton D.L."/>
            <person name="Alikhan N.F."/>
            <person name="Baker D."/>
            <person name="Gharbi K."/>
            <person name="Hall N."/>
            <person name="Watson M."/>
            <person name="Adriaenssens E.M."/>
            <person name="Foster-Nyarko E."/>
            <person name="Jarju S."/>
            <person name="Secka A."/>
            <person name="Antonio M."/>
            <person name="Oren A."/>
            <person name="Chaudhuri R.R."/>
            <person name="La Ragione R."/>
            <person name="Hildebrand F."/>
            <person name="Pallen M.J."/>
        </authorList>
    </citation>
    <scope>NUCLEOTIDE SEQUENCE</scope>
    <source>
        <strain evidence="4">G3-4614</strain>
    </source>
</reference>
<proteinExistence type="predicted"/>
<comment type="caution">
    <text evidence="4">The sequence shown here is derived from an EMBL/GenBank/DDBJ whole genome shotgun (WGS) entry which is preliminary data.</text>
</comment>
<keyword evidence="1" id="KW-0677">Repeat</keyword>
<name>A0A9D9H6J1_9BACT</name>
<protein>
    <submittedName>
        <fullName evidence="4">Tetratricopeptide repeat protein</fullName>
    </submittedName>
</protein>
<dbReference type="Proteomes" id="UP000823636">
    <property type="component" value="Unassembled WGS sequence"/>
</dbReference>
<sequence length="78" mass="8928">MNEIDEEIKILEEQIKKTPSDDTLHYKLGNLHRKTGNWKAAIKCYLTASELNPASPAAEACKSIMDILEFYNKDLYNP</sequence>
<dbReference type="PROSITE" id="PS50005">
    <property type="entry name" value="TPR"/>
    <property type="match status" value="1"/>
</dbReference>
<dbReference type="SMART" id="SM00028">
    <property type="entry name" value="TPR"/>
    <property type="match status" value="1"/>
</dbReference>
<gene>
    <name evidence="4" type="ORF">IAC54_04800</name>
</gene>
<dbReference type="InterPro" id="IPR013105">
    <property type="entry name" value="TPR_2"/>
</dbReference>
<feature type="repeat" description="TPR" evidence="3">
    <location>
        <begin position="22"/>
        <end position="55"/>
    </location>
</feature>
<dbReference type="Pfam" id="PF07719">
    <property type="entry name" value="TPR_2"/>
    <property type="match status" value="1"/>
</dbReference>
<dbReference type="AlphaFoldDB" id="A0A9D9H6J1"/>
<dbReference type="SUPFAM" id="SSF48452">
    <property type="entry name" value="TPR-like"/>
    <property type="match status" value="1"/>
</dbReference>
<evidence type="ECO:0000256" key="2">
    <source>
        <dbReference type="ARBA" id="ARBA00022803"/>
    </source>
</evidence>
<dbReference type="InterPro" id="IPR011990">
    <property type="entry name" value="TPR-like_helical_dom_sf"/>
</dbReference>
<evidence type="ECO:0000313" key="4">
    <source>
        <dbReference type="EMBL" id="MBO8438201.1"/>
    </source>
</evidence>
<evidence type="ECO:0000256" key="3">
    <source>
        <dbReference type="PROSITE-ProRule" id="PRU00339"/>
    </source>
</evidence>
<dbReference type="Gene3D" id="1.25.40.10">
    <property type="entry name" value="Tetratricopeptide repeat domain"/>
    <property type="match status" value="1"/>
</dbReference>
<dbReference type="EMBL" id="JADIMW010000052">
    <property type="protein sequence ID" value="MBO8438201.1"/>
    <property type="molecule type" value="Genomic_DNA"/>
</dbReference>
<reference evidence="4" key="1">
    <citation type="submission" date="2020-10" db="EMBL/GenBank/DDBJ databases">
        <authorList>
            <person name="Gilroy R."/>
        </authorList>
    </citation>
    <scope>NUCLEOTIDE SEQUENCE</scope>
    <source>
        <strain evidence="4">G3-4614</strain>
    </source>
</reference>